<accession>A0A0P1H9W6</accession>
<feature type="region of interest" description="Disordered" evidence="1">
    <location>
        <begin position="138"/>
        <end position="161"/>
    </location>
</feature>
<reference evidence="3 4" key="1">
    <citation type="submission" date="2015-09" db="EMBL/GenBank/DDBJ databases">
        <authorList>
            <consortium name="Swine Surveillance"/>
        </authorList>
    </citation>
    <scope>NUCLEOTIDE SEQUENCE [LARGE SCALE GENOMIC DNA]</scope>
    <source>
        <strain evidence="3 4">CECT 8399</strain>
    </source>
</reference>
<evidence type="ECO:0000313" key="4">
    <source>
        <dbReference type="Proteomes" id="UP000051326"/>
    </source>
</evidence>
<keyword evidence="2" id="KW-0732">Signal</keyword>
<feature type="signal peptide" evidence="2">
    <location>
        <begin position="1"/>
        <end position="27"/>
    </location>
</feature>
<evidence type="ECO:0008006" key="5">
    <source>
        <dbReference type="Google" id="ProtNLM"/>
    </source>
</evidence>
<organism evidence="3 4">
    <name type="scientific">Leisingera aquaemixtae</name>
    <dbReference type="NCBI Taxonomy" id="1396826"/>
    <lineage>
        <taxon>Bacteria</taxon>
        <taxon>Pseudomonadati</taxon>
        <taxon>Pseudomonadota</taxon>
        <taxon>Alphaproteobacteria</taxon>
        <taxon>Rhodobacterales</taxon>
        <taxon>Roseobacteraceae</taxon>
        <taxon>Leisingera</taxon>
    </lineage>
</organism>
<evidence type="ECO:0000256" key="2">
    <source>
        <dbReference type="SAM" id="SignalP"/>
    </source>
</evidence>
<protein>
    <recommendedName>
        <fullName evidence="5">DUF995 domain-containing protein</fullName>
    </recommendedName>
</protein>
<evidence type="ECO:0000313" key="3">
    <source>
        <dbReference type="EMBL" id="CUH99916.1"/>
    </source>
</evidence>
<name>A0A0P1H9W6_9RHOB</name>
<feature type="chain" id="PRO_5006064207" description="DUF995 domain-containing protein" evidence="2">
    <location>
        <begin position="28"/>
        <end position="161"/>
    </location>
</feature>
<dbReference type="InterPro" id="IPR009337">
    <property type="entry name" value="DUF995"/>
</dbReference>
<gene>
    <name evidence="3" type="ORF">PHA8399_02042</name>
</gene>
<feature type="compositionally biased region" description="Polar residues" evidence="1">
    <location>
        <begin position="141"/>
        <end position="150"/>
    </location>
</feature>
<proteinExistence type="predicted"/>
<dbReference type="AlphaFoldDB" id="A0A0P1H9W6"/>
<dbReference type="EMBL" id="CYSR01000021">
    <property type="protein sequence ID" value="CUH99916.1"/>
    <property type="molecule type" value="Genomic_DNA"/>
</dbReference>
<dbReference type="Proteomes" id="UP000051326">
    <property type="component" value="Unassembled WGS sequence"/>
</dbReference>
<sequence>MTSVKQSLRLAVAACVLAAMPAAPALAGGKPKGAKATPPEVILQLYAGKTSNWNSGGHAYWAADGRFQGINKTKDAVGIGKWYVTRKGKLCHEANWHKAEGGAVKAYPHKSCWQFVTAPDGTVWERYLNEDGDWYRHKQSKQVSGNSQQRQFRKISRDLGL</sequence>
<dbReference type="RefSeq" id="WP_058286020.1">
    <property type="nucleotide sequence ID" value="NZ_CYSR01000021.1"/>
</dbReference>
<dbReference type="Pfam" id="PF06191">
    <property type="entry name" value="DUF995"/>
    <property type="match status" value="1"/>
</dbReference>
<evidence type="ECO:0000256" key="1">
    <source>
        <dbReference type="SAM" id="MobiDB-lite"/>
    </source>
</evidence>